<dbReference type="PROSITE" id="PS00109">
    <property type="entry name" value="PROTEIN_KINASE_TYR"/>
    <property type="match status" value="1"/>
</dbReference>
<gene>
    <name evidence="3" type="ORF">PC9H_004348</name>
</gene>
<dbReference type="RefSeq" id="XP_036635406.1">
    <property type="nucleotide sequence ID" value="XM_036773933.1"/>
</dbReference>
<feature type="region of interest" description="Disordered" evidence="1">
    <location>
        <begin position="332"/>
        <end position="356"/>
    </location>
</feature>
<comment type="caution">
    <text evidence="3">The sequence shown here is derived from an EMBL/GenBank/DDBJ whole genome shotgun (WGS) entry which is preliminary data.</text>
</comment>
<dbReference type="InterPro" id="IPR040976">
    <property type="entry name" value="Pkinase_fungal"/>
</dbReference>
<dbReference type="InterPro" id="IPR011009">
    <property type="entry name" value="Kinase-like_dom_sf"/>
</dbReference>
<dbReference type="SUPFAM" id="SSF56112">
    <property type="entry name" value="Protein kinase-like (PK-like)"/>
    <property type="match status" value="1"/>
</dbReference>
<evidence type="ECO:0000259" key="2">
    <source>
        <dbReference type="Pfam" id="PF17667"/>
    </source>
</evidence>
<organism evidence="3 4">
    <name type="scientific">Pleurotus ostreatus</name>
    <name type="common">Oyster mushroom</name>
    <name type="synonym">White-rot fungus</name>
    <dbReference type="NCBI Taxonomy" id="5322"/>
    <lineage>
        <taxon>Eukaryota</taxon>
        <taxon>Fungi</taxon>
        <taxon>Dikarya</taxon>
        <taxon>Basidiomycota</taxon>
        <taxon>Agaricomycotina</taxon>
        <taxon>Agaricomycetes</taxon>
        <taxon>Agaricomycetidae</taxon>
        <taxon>Agaricales</taxon>
        <taxon>Pleurotineae</taxon>
        <taxon>Pleurotaceae</taxon>
        <taxon>Pleurotus</taxon>
    </lineage>
</organism>
<sequence>MHAGGDAEVDGCPATTIGFDDTDMPWKTGKLLIRKLTAHFIILETIGRDLKMFRSARELVSSMADAMEAHQLAYDELHILHRDISAGNILISTDKPDRGILIDWDHCIFMDNLTEDRKTRVHRTGTWQFMSAHLTANPESACHGLVDDRESALHVLLYMGIRHLAHNKANAFEMRDLLNMFDDYIEVDGNPYRKGTMSKLNFMASGAQDLIFNVKPINRLIRALCGSFSTRYEQDSEDTEDDEDAEDQDLTISTLRAAQRQSRLENMKKPEWLYEVFRRYAVRLPMLSPGELDYIDNTKVLKPNRKRPLVDDLCDDADDSKLISTHDGIAGSIDAGIDLAPPVETPPRKKQRTGKK</sequence>
<evidence type="ECO:0000313" key="3">
    <source>
        <dbReference type="EMBL" id="KAF7437507.1"/>
    </source>
</evidence>
<reference evidence="3" key="1">
    <citation type="submission" date="2019-07" db="EMBL/GenBank/DDBJ databases">
        <authorList>
            <person name="Palmer J.M."/>
        </authorList>
    </citation>
    <scope>NUCLEOTIDE SEQUENCE</scope>
    <source>
        <strain evidence="3">PC9</strain>
    </source>
</reference>
<dbReference type="GeneID" id="59374166"/>
<dbReference type="PANTHER" id="PTHR38248">
    <property type="entry name" value="FUNK1 6"/>
    <property type="match status" value="1"/>
</dbReference>
<dbReference type="GO" id="GO:0004672">
    <property type="term" value="F:protein kinase activity"/>
    <property type="evidence" value="ECO:0007669"/>
    <property type="project" value="InterPro"/>
</dbReference>
<dbReference type="Gene3D" id="1.10.510.10">
    <property type="entry name" value="Transferase(Phosphotransferase) domain 1"/>
    <property type="match status" value="1"/>
</dbReference>
<dbReference type="PANTHER" id="PTHR38248:SF2">
    <property type="entry name" value="FUNK1 11"/>
    <property type="match status" value="1"/>
</dbReference>
<protein>
    <recommendedName>
        <fullName evidence="2">Fungal-type protein kinase domain-containing protein</fullName>
    </recommendedName>
</protein>
<dbReference type="InterPro" id="IPR008266">
    <property type="entry name" value="Tyr_kinase_AS"/>
</dbReference>
<feature type="domain" description="Fungal-type protein kinase" evidence="2">
    <location>
        <begin position="34"/>
        <end position="159"/>
    </location>
</feature>
<dbReference type="Proteomes" id="UP000623687">
    <property type="component" value="Unassembled WGS sequence"/>
</dbReference>
<dbReference type="EMBL" id="JACETU010000002">
    <property type="protein sequence ID" value="KAF7437507.1"/>
    <property type="molecule type" value="Genomic_DNA"/>
</dbReference>
<dbReference type="Pfam" id="PF17667">
    <property type="entry name" value="Pkinase_fungal"/>
    <property type="match status" value="1"/>
</dbReference>
<dbReference type="OrthoDB" id="2747778at2759"/>
<accession>A0A8H7A3N4</accession>
<dbReference type="AlphaFoldDB" id="A0A8H7A3N4"/>
<proteinExistence type="predicted"/>
<keyword evidence="4" id="KW-1185">Reference proteome</keyword>
<evidence type="ECO:0000313" key="4">
    <source>
        <dbReference type="Proteomes" id="UP000623687"/>
    </source>
</evidence>
<dbReference type="VEuPathDB" id="FungiDB:PC9H_004348"/>
<evidence type="ECO:0000256" key="1">
    <source>
        <dbReference type="SAM" id="MobiDB-lite"/>
    </source>
</evidence>
<name>A0A8H7A3N4_PLEOS</name>